<dbReference type="OrthoDB" id="1293009at2"/>
<dbReference type="Gene3D" id="2.40.160.130">
    <property type="entry name" value="Capsule assembly protein Wzi"/>
    <property type="match status" value="1"/>
</dbReference>
<evidence type="ECO:0000313" key="1">
    <source>
        <dbReference type="EMBL" id="SMO65369.1"/>
    </source>
</evidence>
<dbReference type="InterPro" id="IPR038636">
    <property type="entry name" value="Wzi_sf"/>
</dbReference>
<dbReference type="Proteomes" id="UP000317593">
    <property type="component" value="Unassembled WGS sequence"/>
</dbReference>
<accession>A0A521D108</accession>
<protein>
    <submittedName>
        <fullName evidence="1">Capsule assembly protein Wzi</fullName>
    </submittedName>
</protein>
<dbReference type="RefSeq" id="WP_142714510.1">
    <property type="nucleotide sequence ID" value="NZ_FXTH01000008.1"/>
</dbReference>
<organism evidence="1 2">
    <name type="scientific">Fodinibius sediminis</name>
    <dbReference type="NCBI Taxonomy" id="1214077"/>
    <lineage>
        <taxon>Bacteria</taxon>
        <taxon>Pseudomonadati</taxon>
        <taxon>Balneolota</taxon>
        <taxon>Balneolia</taxon>
        <taxon>Balneolales</taxon>
        <taxon>Balneolaceae</taxon>
        <taxon>Fodinibius</taxon>
    </lineage>
</organism>
<proteinExistence type="predicted"/>
<dbReference type="EMBL" id="FXTH01000008">
    <property type="protein sequence ID" value="SMO65369.1"/>
    <property type="molecule type" value="Genomic_DNA"/>
</dbReference>
<name>A0A521D108_9BACT</name>
<dbReference type="Pfam" id="PF14052">
    <property type="entry name" value="Caps_assemb_Wzi"/>
    <property type="match status" value="1"/>
</dbReference>
<sequence>MSRKKVFSSSVIACAKLALCVFILWAFPVQHLFAQPVPVGDIKDNQYRTLQLLSDSTIATSLTNRPLWMPDYRALTSQFSPPANAWWSRSLEGPRTTFFDFFEAGIYEPVLTNTYNSSLPYSENNDAAWYGRGLNSELKGGFYLTSDYLTLTFRPHLIYTQNRDFPTPRFIPTDSEGNPRYTAIFSNIDMPFRFGPDSNSDFSLGHSSARIHYKGIEAGASTESLWWGPGVQYALMMSNNAAGIPHLFWGTRAPIPLPLNIGAIEFRWVWGWPRDSKYFSRNNNQRFLNALNFSYSPSFIPNLTVGLTRSFHQYVPESGLDADDFFDIIQAFQKTRQDESDSRGLNDTKNQLASVYFRWVFPESNAEIYGEYFREDHNYDLRDFMMEPDHDRAYTLGAQKIVESNWIDFVKLNAEINSLVPNRIDEVRPQTYYYRHAKIKQGHTSEGQVLGAAIGPGSSSQYIGAEGYFQEGMLGLFVQRVAENDFFHYEYYDRPDLGTGYKDIWRHRINLNIGLQGSYKTGPLLLGAKLIWNKNYNYGRYDYGKLDVDFDTVEKKDRLNMQLQFSARYLFNFQ</sequence>
<evidence type="ECO:0000313" key="2">
    <source>
        <dbReference type="Proteomes" id="UP000317593"/>
    </source>
</evidence>
<reference evidence="1 2" key="1">
    <citation type="submission" date="2017-05" db="EMBL/GenBank/DDBJ databases">
        <authorList>
            <person name="Varghese N."/>
            <person name="Submissions S."/>
        </authorList>
    </citation>
    <scope>NUCLEOTIDE SEQUENCE [LARGE SCALE GENOMIC DNA]</scope>
    <source>
        <strain evidence="1 2">DSM 21194</strain>
    </source>
</reference>
<dbReference type="AlphaFoldDB" id="A0A521D108"/>
<keyword evidence="2" id="KW-1185">Reference proteome</keyword>
<dbReference type="InterPro" id="IPR026950">
    <property type="entry name" value="Caps_assemb_Wzi"/>
</dbReference>
<gene>
    <name evidence="1" type="ORF">SAMN06265218_10886</name>
</gene>